<evidence type="ECO:0000313" key="1">
    <source>
        <dbReference type="EMBL" id="MDZ7542901.1"/>
    </source>
</evidence>
<organism evidence="1 2">
    <name type="scientific">Clostridium perfringens</name>
    <dbReference type="NCBI Taxonomy" id="1502"/>
    <lineage>
        <taxon>Bacteria</taxon>
        <taxon>Bacillati</taxon>
        <taxon>Bacillota</taxon>
        <taxon>Clostridia</taxon>
        <taxon>Eubacteriales</taxon>
        <taxon>Clostridiaceae</taxon>
        <taxon>Clostridium</taxon>
    </lineage>
</organism>
<accession>A0AAW9KJE2</accession>
<name>A0AAW9KJE2_CLOPF</name>
<evidence type="ECO:0000313" key="2">
    <source>
        <dbReference type="Proteomes" id="UP001288944"/>
    </source>
</evidence>
<dbReference type="Pfam" id="PF04525">
    <property type="entry name" value="LOR"/>
    <property type="match status" value="1"/>
</dbReference>
<dbReference type="InterPro" id="IPR007612">
    <property type="entry name" value="LOR"/>
</dbReference>
<evidence type="ECO:0008006" key="3">
    <source>
        <dbReference type="Google" id="ProtNLM"/>
    </source>
</evidence>
<dbReference type="AlphaFoldDB" id="A0AAW9KJE2"/>
<proteinExistence type="predicted"/>
<sequence length="151" mass="17321">MRISFKSFNEPNVTDENGKEIISFEKSKALPTRVCYSVINANHEKIGKIERIRNTFGLFDLPRIVISVNNDKITIRKDIKELRDIYEITGSGFSIIGNWYGPHFNISKSEKVLASVDVEKEESESTYLVDIIDKSNTEQIICILFALSWIM</sequence>
<dbReference type="Proteomes" id="UP001288944">
    <property type="component" value="Unassembled WGS sequence"/>
</dbReference>
<gene>
    <name evidence="1" type="ORF">GNF83_17280</name>
</gene>
<reference evidence="1" key="1">
    <citation type="submission" date="2019-11" db="EMBL/GenBank/DDBJ databases">
        <title>Characterization of Clostridium perfringens isolates from swine manure treated agricultural soils.</title>
        <authorList>
            <person name="Wushke S.T."/>
        </authorList>
    </citation>
    <scope>NUCLEOTIDE SEQUENCE</scope>
    <source>
        <strain evidence="1">X62</strain>
    </source>
</reference>
<dbReference type="EMBL" id="WNUR01000599">
    <property type="protein sequence ID" value="MDZ7542901.1"/>
    <property type="molecule type" value="Genomic_DNA"/>
</dbReference>
<comment type="caution">
    <text evidence="1">The sequence shown here is derived from an EMBL/GenBank/DDBJ whole genome shotgun (WGS) entry which is preliminary data.</text>
</comment>
<protein>
    <recommendedName>
        <fullName evidence="3">PRC-barrel domain-containing protein</fullName>
    </recommendedName>
</protein>